<dbReference type="CDD" id="cd03235">
    <property type="entry name" value="ABC_Metallic_Cations"/>
    <property type="match status" value="1"/>
</dbReference>
<evidence type="ECO:0000259" key="6">
    <source>
        <dbReference type="PROSITE" id="PS50893"/>
    </source>
</evidence>
<dbReference type="Gene3D" id="3.40.50.300">
    <property type="entry name" value="P-loop containing nucleotide triphosphate hydrolases"/>
    <property type="match status" value="1"/>
</dbReference>
<dbReference type="InterPro" id="IPR003439">
    <property type="entry name" value="ABC_transporter-like_ATP-bd"/>
</dbReference>
<dbReference type="GO" id="GO:0005524">
    <property type="term" value="F:ATP binding"/>
    <property type="evidence" value="ECO:0007669"/>
    <property type="project" value="UniProtKB-KW"/>
</dbReference>
<evidence type="ECO:0000313" key="8">
    <source>
        <dbReference type="Proteomes" id="UP000185511"/>
    </source>
</evidence>
<dbReference type="RefSeq" id="WP_075740225.1">
    <property type="nucleotide sequence ID" value="NZ_CP016076.1"/>
</dbReference>
<reference evidence="8" key="1">
    <citation type="submission" date="2016-06" db="EMBL/GenBank/DDBJ databases">
        <title>Complete genome sequence of Actinoalloteichus fjordicus DSM 46855 (=ADI127-17), type strain of the new species Actinoalloteichus fjordicus.</title>
        <authorList>
            <person name="Ruckert C."/>
            <person name="Nouioui I."/>
            <person name="Willmese J."/>
            <person name="van Wezel G."/>
            <person name="Klenk H.-P."/>
            <person name="Kalinowski J."/>
            <person name="Zotchev S.B."/>
        </authorList>
    </citation>
    <scope>NUCLEOTIDE SEQUENCE [LARGE SCALE GENOMIC DNA]</scope>
    <source>
        <strain evidence="8">ADI127-7</strain>
    </source>
</reference>
<evidence type="ECO:0000256" key="3">
    <source>
        <dbReference type="ARBA" id="ARBA00022741"/>
    </source>
</evidence>
<keyword evidence="3" id="KW-0547">Nucleotide-binding</keyword>
<dbReference type="InterPro" id="IPR027417">
    <property type="entry name" value="P-loop_NTPase"/>
</dbReference>
<dbReference type="SMART" id="SM00382">
    <property type="entry name" value="AAA"/>
    <property type="match status" value="1"/>
</dbReference>
<dbReference type="InterPro" id="IPR017871">
    <property type="entry name" value="ABC_transporter-like_CS"/>
</dbReference>
<dbReference type="KEGG" id="acad:UA74_11275"/>
<evidence type="ECO:0000313" key="7">
    <source>
        <dbReference type="EMBL" id="APU14315.1"/>
    </source>
</evidence>
<dbReference type="Proteomes" id="UP000185511">
    <property type="component" value="Chromosome"/>
</dbReference>
<keyword evidence="2" id="KW-0813">Transport</keyword>
<dbReference type="Pfam" id="PF00005">
    <property type="entry name" value="ABC_tran"/>
    <property type="match status" value="1"/>
</dbReference>
<dbReference type="PANTHER" id="PTHR42734:SF5">
    <property type="entry name" value="IRON TRANSPORT SYSTEM ATP-BINDING PROTEIN HI_0361-RELATED"/>
    <property type="match status" value="1"/>
</dbReference>
<keyword evidence="8" id="KW-1185">Reference proteome</keyword>
<accession>A0AAC9PRS4</accession>
<gene>
    <name evidence="7" type="ORF">UA74_11275</name>
</gene>
<dbReference type="InterPro" id="IPR050153">
    <property type="entry name" value="Metal_Ion_Import_ABC"/>
</dbReference>
<organism evidence="7 8">
    <name type="scientific">Actinoalloteichus fjordicus</name>
    <dbReference type="NCBI Taxonomy" id="1612552"/>
    <lineage>
        <taxon>Bacteria</taxon>
        <taxon>Bacillati</taxon>
        <taxon>Actinomycetota</taxon>
        <taxon>Actinomycetes</taxon>
        <taxon>Pseudonocardiales</taxon>
        <taxon>Pseudonocardiaceae</taxon>
        <taxon>Actinoalloteichus</taxon>
    </lineage>
</organism>
<dbReference type="GO" id="GO:0016887">
    <property type="term" value="F:ATP hydrolysis activity"/>
    <property type="evidence" value="ECO:0007669"/>
    <property type="project" value="InterPro"/>
</dbReference>
<dbReference type="AlphaFoldDB" id="A0AAC9PRS4"/>
<proteinExistence type="inferred from homology"/>
<dbReference type="EMBL" id="CP016076">
    <property type="protein sequence ID" value="APU14315.1"/>
    <property type="molecule type" value="Genomic_DNA"/>
</dbReference>
<dbReference type="InterPro" id="IPR003593">
    <property type="entry name" value="AAA+_ATPase"/>
</dbReference>
<feature type="region of interest" description="Disordered" evidence="5">
    <location>
        <begin position="1"/>
        <end position="20"/>
    </location>
</feature>
<protein>
    <submittedName>
        <fullName evidence="7">ATPase component of Mn/Zn ABC-type transporter</fullName>
    </submittedName>
</protein>
<feature type="compositionally biased region" description="Low complexity" evidence="5">
    <location>
        <begin position="294"/>
        <end position="336"/>
    </location>
</feature>
<dbReference type="PANTHER" id="PTHR42734">
    <property type="entry name" value="METAL TRANSPORT SYSTEM ATP-BINDING PROTEIN TM_0124-RELATED"/>
    <property type="match status" value="1"/>
</dbReference>
<dbReference type="PROSITE" id="PS00211">
    <property type="entry name" value="ABC_TRANSPORTER_1"/>
    <property type="match status" value="1"/>
</dbReference>
<evidence type="ECO:0000256" key="1">
    <source>
        <dbReference type="ARBA" id="ARBA00005417"/>
    </source>
</evidence>
<comment type="similarity">
    <text evidence="1">Belongs to the ABC transporter superfamily.</text>
</comment>
<sequence>MIRRAAATPDSPTPGATEPAPALVATGLTVGYRGRTVLTVPELVVPAGRLTAVVGPNGAGKSTLIKAALGLLPSTGGAIRLLGEPLARVRRRVAYVPQRDAVAQDFPVTAVQVVEMGRYPHRGWFRRLTREDDRAVSEAMLRTGVTDSADTPLDELSGGQRQRVFLARALAQQADLLVLDEPFAAVDTSTETRLLTLLVELCEQEGRSVLMVHHDLRTVQDHFDHAVLLSGRVIADGPVSRVLRPEHLEAAYGIPMPSRADSADRDAHSATPPTADGTDRTTEADVEGRAPARGSAASDPTAPGSSASGSSASDSSASDSPASDSRASDSNAPDSDTPGSDSAGSGPERTG</sequence>
<feature type="compositionally biased region" description="Basic and acidic residues" evidence="5">
    <location>
        <begin position="277"/>
        <end position="290"/>
    </location>
</feature>
<name>A0AAC9PRS4_9PSEU</name>
<evidence type="ECO:0000256" key="5">
    <source>
        <dbReference type="SAM" id="MobiDB-lite"/>
    </source>
</evidence>
<feature type="region of interest" description="Disordered" evidence="5">
    <location>
        <begin position="255"/>
        <end position="351"/>
    </location>
</feature>
<dbReference type="SUPFAM" id="SSF52540">
    <property type="entry name" value="P-loop containing nucleoside triphosphate hydrolases"/>
    <property type="match status" value="1"/>
</dbReference>
<dbReference type="FunFam" id="3.40.50.300:FF:000134">
    <property type="entry name" value="Iron-enterobactin ABC transporter ATP-binding protein"/>
    <property type="match status" value="1"/>
</dbReference>
<dbReference type="PROSITE" id="PS50893">
    <property type="entry name" value="ABC_TRANSPORTER_2"/>
    <property type="match status" value="1"/>
</dbReference>
<keyword evidence="4" id="KW-0067">ATP-binding</keyword>
<evidence type="ECO:0000256" key="2">
    <source>
        <dbReference type="ARBA" id="ARBA00022448"/>
    </source>
</evidence>
<evidence type="ECO:0000256" key="4">
    <source>
        <dbReference type="ARBA" id="ARBA00022840"/>
    </source>
</evidence>
<feature type="domain" description="ABC transporter" evidence="6">
    <location>
        <begin position="23"/>
        <end position="256"/>
    </location>
</feature>